<dbReference type="RefSeq" id="WP_191696317.1">
    <property type="nucleotide sequence ID" value="NZ_JACSQO010000001.1"/>
</dbReference>
<feature type="transmembrane region" description="Helical" evidence="1">
    <location>
        <begin position="22"/>
        <end position="43"/>
    </location>
</feature>
<comment type="caution">
    <text evidence="2">The sequence shown here is derived from an EMBL/GenBank/DDBJ whole genome shotgun (WGS) entry which is preliminary data.</text>
</comment>
<gene>
    <name evidence="2" type="ORF">H9650_00245</name>
</gene>
<proteinExistence type="predicted"/>
<reference evidence="2 3" key="1">
    <citation type="submission" date="2020-08" db="EMBL/GenBank/DDBJ databases">
        <title>A Genomic Blueprint of the Chicken Gut Microbiome.</title>
        <authorList>
            <person name="Gilroy R."/>
            <person name="Ravi A."/>
            <person name="Getino M."/>
            <person name="Pursley I."/>
            <person name="Horton D.L."/>
            <person name="Alikhan N.-F."/>
            <person name="Baker D."/>
            <person name="Gharbi K."/>
            <person name="Hall N."/>
            <person name="Watson M."/>
            <person name="Adriaenssens E.M."/>
            <person name="Foster-Nyarko E."/>
            <person name="Jarju S."/>
            <person name="Secka A."/>
            <person name="Antonio M."/>
            <person name="Oren A."/>
            <person name="Chaudhuri R."/>
            <person name="La Ragione R.M."/>
            <person name="Hildebrand F."/>
            <person name="Pallen M.J."/>
        </authorList>
    </citation>
    <scope>NUCLEOTIDE SEQUENCE [LARGE SCALE GENOMIC DNA]</scope>
    <source>
        <strain evidence="2 3">Sa2BUA9</strain>
    </source>
</reference>
<keyword evidence="1" id="KW-0812">Transmembrane</keyword>
<keyword evidence="1" id="KW-0472">Membrane</keyword>
<sequence>MVVSETTLNPLKEMMDQVATQLISFIIVMAIAYFIPLLIIRLIKVPWFLAHIISVIIMCIVTYFAFMNIFLMK</sequence>
<evidence type="ECO:0000313" key="2">
    <source>
        <dbReference type="EMBL" id="MBD7942538.1"/>
    </source>
</evidence>
<dbReference type="Proteomes" id="UP000640786">
    <property type="component" value="Unassembled WGS sequence"/>
</dbReference>
<evidence type="ECO:0000256" key="1">
    <source>
        <dbReference type="SAM" id="Phobius"/>
    </source>
</evidence>
<protein>
    <submittedName>
        <fullName evidence="2">Uncharacterized protein</fullName>
    </submittedName>
</protein>
<accession>A0ABR8R438</accession>
<feature type="transmembrane region" description="Helical" evidence="1">
    <location>
        <begin position="49"/>
        <end position="71"/>
    </location>
</feature>
<keyword evidence="3" id="KW-1185">Reference proteome</keyword>
<evidence type="ECO:0000313" key="3">
    <source>
        <dbReference type="Proteomes" id="UP000640786"/>
    </source>
</evidence>
<dbReference type="EMBL" id="JACSQO010000001">
    <property type="protein sequence ID" value="MBD7942538.1"/>
    <property type="molecule type" value="Genomic_DNA"/>
</dbReference>
<organism evidence="2 3">
    <name type="scientific">Psychrobacillus faecigallinarum</name>
    <dbReference type="NCBI Taxonomy" id="2762235"/>
    <lineage>
        <taxon>Bacteria</taxon>
        <taxon>Bacillati</taxon>
        <taxon>Bacillota</taxon>
        <taxon>Bacilli</taxon>
        <taxon>Bacillales</taxon>
        <taxon>Bacillaceae</taxon>
        <taxon>Psychrobacillus</taxon>
    </lineage>
</organism>
<keyword evidence="1" id="KW-1133">Transmembrane helix</keyword>
<name>A0ABR8R438_9BACI</name>